<proteinExistence type="predicted"/>
<keyword evidence="3 9" id="KW-0347">Helicase</keyword>
<evidence type="ECO:0000259" key="12">
    <source>
        <dbReference type="PROSITE" id="PS51217"/>
    </source>
</evidence>
<evidence type="ECO:0000313" key="13">
    <source>
        <dbReference type="EMBL" id="MBW3091488.1"/>
    </source>
</evidence>
<dbReference type="InterPro" id="IPR014016">
    <property type="entry name" value="UvrD-like_ATP-bd"/>
</dbReference>
<evidence type="ECO:0000256" key="3">
    <source>
        <dbReference type="ARBA" id="ARBA00022806"/>
    </source>
</evidence>
<evidence type="ECO:0000256" key="2">
    <source>
        <dbReference type="ARBA" id="ARBA00022801"/>
    </source>
</evidence>
<feature type="compositionally biased region" description="Basic and acidic residues" evidence="10">
    <location>
        <begin position="627"/>
        <end position="647"/>
    </location>
</feature>
<name>A0ABS6WBR9_9BIFI</name>
<evidence type="ECO:0000256" key="1">
    <source>
        <dbReference type="ARBA" id="ARBA00022741"/>
    </source>
</evidence>
<reference evidence="13 14" key="1">
    <citation type="submission" date="2021-05" db="EMBL/GenBank/DDBJ databases">
        <title>Phylogenetic classification of ten novel species belonging to the genus Bifidobacterium comprising B. colchicus sp. nov., B. abeli sp. nov., B. bicoloris sp. nov., B. guerezis sp. nov., B. rosaliae sp. nov., B. santillanensis sp. nov., B. argentati sp. nov., B. amazzoni sp. nov., B. pluviali sp. nov., and B. pinnaculum sp. nov.</title>
        <authorList>
            <person name="Lugli G.A."/>
            <person name="Ruiz Garcia L."/>
            <person name="Margolles A."/>
            <person name="Ventura M."/>
        </authorList>
    </citation>
    <scope>NUCLEOTIDE SEQUENCE [LARGE SCALE GENOMIC DNA]</scope>
    <source>
        <strain evidence="13 14">82T10</strain>
    </source>
</reference>
<dbReference type="PANTHER" id="PTHR11070">
    <property type="entry name" value="UVRD / RECB / PCRA DNA HELICASE FAMILY MEMBER"/>
    <property type="match status" value="1"/>
</dbReference>
<feature type="domain" description="UvrD-like helicase C-terminal" evidence="12">
    <location>
        <begin position="603"/>
        <end position="922"/>
    </location>
</feature>
<evidence type="ECO:0000256" key="8">
    <source>
        <dbReference type="ARBA" id="ARBA00048988"/>
    </source>
</evidence>
<dbReference type="InterPro" id="IPR014017">
    <property type="entry name" value="DNA_helicase_UvrD-like_C"/>
</dbReference>
<keyword evidence="5" id="KW-0413">Isomerase</keyword>
<feature type="region of interest" description="Disordered" evidence="10">
    <location>
        <begin position="1530"/>
        <end position="1555"/>
    </location>
</feature>
<keyword evidence="4 9" id="KW-0067">ATP-binding</keyword>
<feature type="compositionally biased region" description="Low complexity" evidence="10">
    <location>
        <begin position="764"/>
        <end position="773"/>
    </location>
</feature>
<dbReference type="Pfam" id="PF00580">
    <property type="entry name" value="UvrD-helicase"/>
    <property type="match status" value="2"/>
</dbReference>
<feature type="region of interest" description="Disordered" evidence="10">
    <location>
        <begin position="764"/>
        <end position="783"/>
    </location>
</feature>
<dbReference type="Proteomes" id="UP000700815">
    <property type="component" value="Unassembled WGS sequence"/>
</dbReference>
<protein>
    <recommendedName>
        <fullName evidence="7">DNA 3'-5' helicase</fullName>
        <ecNumber evidence="7">5.6.2.4</ecNumber>
    </recommendedName>
</protein>
<dbReference type="EMBL" id="JAHBBH010000001">
    <property type="protein sequence ID" value="MBW3091488.1"/>
    <property type="molecule type" value="Genomic_DNA"/>
</dbReference>
<evidence type="ECO:0000313" key="14">
    <source>
        <dbReference type="Proteomes" id="UP000700815"/>
    </source>
</evidence>
<dbReference type="EC" id="5.6.2.4" evidence="7"/>
<evidence type="ECO:0000256" key="10">
    <source>
        <dbReference type="SAM" id="MobiDB-lite"/>
    </source>
</evidence>
<dbReference type="RefSeq" id="WP_219057611.1">
    <property type="nucleotide sequence ID" value="NZ_JAHBBH010000001.1"/>
</dbReference>
<dbReference type="InterPro" id="IPR000212">
    <property type="entry name" value="DNA_helicase_UvrD/REP"/>
</dbReference>
<feature type="binding site" evidence="9">
    <location>
        <begin position="11"/>
        <end position="18"/>
    </location>
    <ligand>
        <name>ATP</name>
        <dbReference type="ChEBI" id="CHEBI:30616"/>
    </ligand>
</feature>
<accession>A0ABS6WBR9</accession>
<keyword evidence="2 9" id="KW-0378">Hydrolase</keyword>
<feature type="region of interest" description="Disordered" evidence="10">
    <location>
        <begin position="627"/>
        <end position="648"/>
    </location>
</feature>
<evidence type="ECO:0000256" key="7">
    <source>
        <dbReference type="ARBA" id="ARBA00034808"/>
    </source>
</evidence>
<gene>
    <name evidence="13" type="ORF">KIH79_00680</name>
</gene>
<sequence length="2076" mass="228340">MTHDNRYFINASAGTGKTTRLLQDVMIDLFNRSRSDEHASIRNSLIITFTVAAAAELRSKLDRNLAFAVRYARTHERLMSGQPVDDDAAEHDVDFYIGGDDGELASSIRSSSESAAFAARVFSKAQDELPSTHISSIDALNKYIVDRNASELGIDPGYRILADTAMAAQLRNGILDELFEQWYDPNWHSEPVNLNGTPVTVGNAEFVDLLDNLNGPASDDRLGREILSLYDRAQSKPAGLVWLDSLSEPYRTQFSATKPLRGANWMVDRAFDEWRDGLGPLRQQAASTLHDIGASCGDARDGERLIADSRVFSALFASFDAIVDAYEHGGWNDVKAALQGPYDAVGQFNLTKQGVPSKQLSASKFAAVSDLFKQVQPGTDSNLTATNLVKTVRGYADKLTNPVFAYTAEQTDALDEVARRRIDTLVVLVKLFAARYDSEKRASALAEFADITHLADRALHDPAVRLRLRDQWTYLYVDECQDNNAIQNEIIDLLSDPIGGKPDAKVTMVGDVKQSIYAFRYAQPDEFRRKSDEVLERDAALHRTGDERHYRVLEENHRSVPEILIFVNTVFDRLMRRNMGGVDYVRRTDGGEYASNDRFVIAGPQTGDDGQSKAYDAGAVELLIRTKTDPEENRRPLDDTDIPRDSSDQQQIDMVVRRIRALHDEPRPGHDAGYSYGDIAVLARSTKTFPELYDALSAAGIPADVTGVGTYYQTPEVMIALDWLRAIDNALLDAPMVALLRTFGFSDRTLAELRLLDPVNGPAVDAPDSVPADGPDDDDAAAGGAKRGYMRFYDLLRKTADGTFNARKELADECRRFLDRLSDFRAFAEHHPIDELLWRIYTETGWYDYCGALPDGVQRQGNLTRLCEKARTFEATGERGILPFLAAVEHWAESRDRQVNEEASTLATKDAVHVMTIHKAKGLQWKVVILMGAQANPISERTRSAFETIQAPDGDRGIAACDLRDERHQIKVGTFQRDLLVREARRRGIDEQLRLLYVALTRPQEKLIIAGTWTRTLADPDSYVANLNDYCKDARLADDGALDPEYISRNYGDASAQGTYLSWIISSLWAADPVYDSTNETNSFAAFWTAVSANAASDVPPEAGAADDVTSGIAAEHASDMTSEPSASAEDDRQMSWPVALPSGLMDDTVAVASVPGRAFTMHADYEDIEAQPVIDEHADGFDAMTTRPTTDGFLSLDDRRVRRRPATVNASGIRRWLDSLPSDDHDPSDDPDMPSDPSSDSSGDDDTGDGGEAMGGTGATATNMDDASARRLAFASYPLPDFMMDADASPSPAELGVAVHNVLELFDWATPAGATACADELHAVIERLADKEIISRAVADRIGRGRLFDGMLWFVAGGADADPTAGDNGIFGRGGIRGHRVRLLREEPFSLLVSADELRALIGESGESGSDDAPADVVPDTAVQDVADDRIIVRGVIDGYYVDDEAKRIVLFDYKTDAVRDDERADGKAGLERWKQRLHDDYYGQQSLYAEALRRLYPGYSVAERWLIGLAGQRLIDVSDDGSDDLAGTVSGLGEPNVASDGDAVARDRDTPDADCPVMKGVPETPGRDGQGIRTDVGKPDTQASILERISDMATTNDNIDITGNDEAQDGVMIRFDSPARQTVGGITKITGLVRAKYLIGIIDNLNLQANPRNAKTGQVTSAIQDSIEHDPMLFPFKTKGLLLAASTYKELERNRFLLTFDEPDVEGILDGGHNTLAIGLLILRHAMEHAGLKMPRGAKTWADFKQLWWDNRSLISDYQEAVKQDLAVFNDPNSPNGELSFYVPVELLVPADPDDELCVGDFRTNLLEICEARNNNVELTASTKANQKGYFDDLAKLLVEENLPVAQRVEWKSNDGGDVKVQDIIALSWIVLRLLTPVKDDDGKPVEAPAPAKLYSGKGGCLDLFVRFMGSPEVTASSSADYRAEIRNVRVHKALALAVQLPALYDVIYERFPKLYNEANGKYGRIAAVKNLNKPTKSGLVKTTPFAGNPVDTASPEGFIMPLVYGLTALVNPDTMEWRVDPNEFLDQWLPKIVKNYVQVFSACNYDPQKVGKEALSYTTAETAYRMALVGMLS</sequence>
<evidence type="ECO:0000256" key="4">
    <source>
        <dbReference type="ARBA" id="ARBA00022840"/>
    </source>
</evidence>
<comment type="caution">
    <text evidence="13">The sequence shown here is derived from an EMBL/GenBank/DDBJ whole genome shotgun (WGS) entry which is preliminary data.</text>
</comment>
<keyword evidence="14" id="KW-1185">Reference proteome</keyword>
<dbReference type="PROSITE" id="PS51217">
    <property type="entry name" value="UVRD_HELICASE_CTER"/>
    <property type="match status" value="1"/>
</dbReference>
<evidence type="ECO:0000256" key="9">
    <source>
        <dbReference type="PROSITE-ProRule" id="PRU00560"/>
    </source>
</evidence>
<feature type="domain" description="UvrD-like helicase ATP-binding" evidence="11">
    <location>
        <begin position="1"/>
        <end position="560"/>
    </location>
</feature>
<dbReference type="PROSITE" id="PS51198">
    <property type="entry name" value="UVRD_HELICASE_ATP_BIND"/>
    <property type="match status" value="1"/>
</dbReference>
<evidence type="ECO:0000259" key="11">
    <source>
        <dbReference type="PROSITE" id="PS51198"/>
    </source>
</evidence>
<evidence type="ECO:0000256" key="6">
    <source>
        <dbReference type="ARBA" id="ARBA00034617"/>
    </source>
</evidence>
<keyword evidence="1 9" id="KW-0547">Nucleotide-binding</keyword>
<feature type="region of interest" description="Disordered" evidence="10">
    <location>
        <begin position="1213"/>
        <end position="1265"/>
    </location>
</feature>
<evidence type="ECO:0000256" key="5">
    <source>
        <dbReference type="ARBA" id="ARBA00023235"/>
    </source>
</evidence>
<organism evidence="13 14">
    <name type="scientific">Bifidobacterium miconis</name>
    <dbReference type="NCBI Taxonomy" id="2834435"/>
    <lineage>
        <taxon>Bacteria</taxon>
        <taxon>Bacillati</taxon>
        <taxon>Actinomycetota</taxon>
        <taxon>Actinomycetes</taxon>
        <taxon>Bifidobacteriales</taxon>
        <taxon>Bifidobacteriaceae</taxon>
        <taxon>Bifidobacterium</taxon>
    </lineage>
</organism>
<comment type="catalytic activity">
    <reaction evidence="6">
        <text>Couples ATP hydrolysis with the unwinding of duplex DNA by translocating in the 3'-5' direction.</text>
        <dbReference type="EC" id="5.6.2.4"/>
    </reaction>
</comment>
<comment type="catalytic activity">
    <reaction evidence="8">
        <text>ATP + H2O = ADP + phosphate + H(+)</text>
        <dbReference type="Rhea" id="RHEA:13065"/>
        <dbReference type="ChEBI" id="CHEBI:15377"/>
        <dbReference type="ChEBI" id="CHEBI:15378"/>
        <dbReference type="ChEBI" id="CHEBI:30616"/>
        <dbReference type="ChEBI" id="CHEBI:43474"/>
        <dbReference type="ChEBI" id="CHEBI:456216"/>
        <dbReference type="EC" id="5.6.2.4"/>
    </reaction>
</comment>
<dbReference type="PANTHER" id="PTHR11070:SF48">
    <property type="entry name" value="ATP-DEPENDENT HELICASE_NUCLEASE SUBUNIT A"/>
    <property type="match status" value="1"/>
</dbReference>
<dbReference type="Pfam" id="PF13361">
    <property type="entry name" value="UvrD_C"/>
    <property type="match status" value="2"/>
</dbReference>